<sequence>MRRRWNGADQEDIAVRRSNGLMCRIKQRLHMGAELGGYHDSIHKRFQDPLYAESMR</sequence>
<dbReference type="Proteomes" id="UP001618531">
    <property type="component" value="Unassembled WGS sequence"/>
</dbReference>
<evidence type="ECO:0000313" key="2">
    <source>
        <dbReference type="Proteomes" id="UP001618531"/>
    </source>
</evidence>
<comment type="caution">
    <text evidence="1">The sequence shown here is derived from an EMBL/GenBank/DDBJ whole genome shotgun (WGS) entry which is preliminary data.</text>
</comment>
<organism evidence="1 2">
    <name type="scientific">Paenibacillus illinoisensis</name>
    <dbReference type="NCBI Taxonomy" id="59845"/>
    <lineage>
        <taxon>Bacteria</taxon>
        <taxon>Bacillati</taxon>
        <taxon>Bacillota</taxon>
        <taxon>Bacilli</taxon>
        <taxon>Bacillales</taxon>
        <taxon>Paenibacillaceae</taxon>
        <taxon>Paenibacillus</taxon>
    </lineage>
</organism>
<protein>
    <submittedName>
        <fullName evidence="1">Uncharacterized protein</fullName>
    </submittedName>
</protein>
<dbReference type="EMBL" id="JBIYSL010000005">
    <property type="protein sequence ID" value="MFK0525228.1"/>
    <property type="molecule type" value="Genomic_DNA"/>
</dbReference>
<accession>A0ABW8I0J6</accession>
<name>A0ABW8I0J6_9BACL</name>
<gene>
    <name evidence="1" type="ORF">ACINKY_23745</name>
</gene>
<keyword evidence="2" id="KW-1185">Reference proteome</keyword>
<proteinExistence type="predicted"/>
<reference evidence="1 2" key="1">
    <citation type="submission" date="2024-11" db="EMBL/GenBank/DDBJ databases">
        <title>Identification and Characterization of a Novel Fosfomycin Bacillithiol Transferase FosB8 in Paenibacillus illinoisensis.</title>
        <authorList>
            <person name="Lu W."/>
        </authorList>
    </citation>
    <scope>NUCLEOTIDE SEQUENCE [LARGE SCALE GENOMIC DNA]</scope>
    <source>
        <strain evidence="1 2">WP77</strain>
    </source>
</reference>
<evidence type="ECO:0000313" key="1">
    <source>
        <dbReference type="EMBL" id="MFK0525228.1"/>
    </source>
</evidence>